<dbReference type="InterPro" id="IPR027417">
    <property type="entry name" value="P-loop_NTPase"/>
</dbReference>
<feature type="transmembrane region" description="Helical" evidence="10">
    <location>
        <begin position="404"/>
        <end position="431"/>
    </location>
</feature>
<evidence type="ECO:0000313" key="12">
    <source>
        <dbReference type="EMBL" id="KAG2388596.1"/>
    </source>
</evidence>
<dbReference type="PANTHER" id="PTHR19229">
    <property type="entry name" value="ATP-BINDING CASSETTE TRANSPORTER SUBFAMILY A ABCA"/>
    <property type="match status" value="1"/>
</dbReference>
<dbReference type="GO" id="GO:0140359">
    <property type="term" value="F:ABC-type transporter activity"/>
    <property type="evidence" value="ECO:0007669"/>
    <property type="project" value="InterPro"/>
</dbReference>
<sequence length="982" mass="113210">MTRPKRRNQPVTPLDSSSSSLLNDDHVGDEDDEDHESTRRLVDNRYDQLNDDSEQQIHRNASIMMMEEEISHHESSITGQYHENTNNSVQEQRPEHSSTLVNEPFNNISNAQYSDRNLTTFRKFKIQLQPLIGLLYKKAMLFRRDLKNAIMVIVFPLIFIALVTMTHISYASLFKNSMNPYQAGTNEYYQWFLDQTPMIPLSEMNAPKRNSNNVKPFSRNLANNNNDYKIALLFRGLNISSTHGAAVSRDIQTRLSYSMSFYVDFEVFSSREEMNAKIANDSSFVGGYEFEKLDFDHALFNVTVLYNNEHKTTLPQLTQLIEQIIIDILYYGPVNTRAQTIFPKIGIQHISFGNQLTYLFLDNSIFYLIMPLILLLPHFVTGVVSEEEKETKIQLLLSSVSKKLYWTSHFIFDVSLYFIISLAQIIGMSLIASAPAFVDNSLFAVLAVYVSYAFYFITFSYIFSYVFSKVEDAQKWTSFIISASVLFIFLVFRYLFNFEMHTLLKFLLCLILPSWNFFYALSLLGLAVDQGTPISILDMFQLKGYSGELMGVLLLMWFQTFSHIFLMLWFEYLDYLRKKPNSWLSRWLLPFNFARKLFKMETMPQRSPLNTMTEIEMNENSTLESPAGLLITSVSDGRSENHEEEIYESSPNDILQFHHVHKWFGDYHVLRGVNFGVKRGEILGLLGKNGASKTTLLKTICSITGISHGQILINGTNVFERIGSPSNLGVCPQNNRLYDNLTVWEHLKIYHFIRGQYSTENIRRTLERFKFTLEDSNKAVKELSGGMKRKLSMALALIGEPDVILLDEPTSSMDVSTRRHVWSLIHEIRANHAIILTSHSMDEMEELTDRIGIMVEGSLAAIGSKTSLKERFGKFYRVVITSESEQEEDLTKIEHSILESFKQDEEHQPMTILDQSSHKESSVVKLLNRVGRTLFFEIHNSVPVYEVFEKIGNLACVLHYDYSISQSTLEQVFLNFSNSQKR</sequence>
<protein>
    <recommendedName>
        <fullName evidence="11">ABC transporter domain-containing protein</fullName>
    </recommendedName>
</protein>
<evidence type="ECO:0000256" key="8">
    <source>
        <dbReference type="ARBA" id="ARBA00023136"/>
    </source>
</evidence>
<dbReference type="RefSeq" id="XP_044552588.1">
    <property type="nucleotide sequence ID" value="XM_044693034.1"/>
</dbReference>
<gene>
    <name evidence="12" type="ORF">C9374_000035</name>
</gene>
<evidence type="ECO:0000256" key="3">
    <source>
        <dbReference type="ARBA" id="ARBA00022448"/>
    </source>
</evidence>
<keyword evidence="5" id="KW-0547">Nucleotide-binding</keyword>
<organism evidence="12 13">
    <name type="scientific">Naegleria lovaniensis</name>
    <name type="common">Amoeba</name>
    <dbReference type="NCBI Taxonomy" id="51637"/>
    <lineage>
        <taxon>Eukaryota</taxon>
        <taxon>Discoba</taxon>
        <taxon>Heterolobosea</taxon>
        <taxon>Tetramitia</taxon>
        <taxon>Eutetramitia</taxon>
        <taxon>Vahlkampfiidae</taxon>
        <taxon>Naegleria</taxon>
    </lineage>
</organism>
<dbReference type="Gene3D" id="3.40.50.300">
    <property type="entry name" value="P-loop containing nucleotide triphosphate hydrolases"/>
    <property type="match status" value="1"/>
</dbReference>
<evidence type="ECO:0000256" key="2">
    <source>
        <dbReference type="ARBA" id="ARBA00008869"/>
    </source>
</evidence>
<keyword evidence="6" id="KW-0067">ATP-binding</keyword>
<dbReference type="GO" id="GO:0016020">
    <property type="term" value="C:membrane"/>
    <property type="evidence" value="ECO:0007669"/>
    <property type="project" value="UniProtKB-SubCell"/>
</dbReference>
<keyword evidence="4 10" id="KW-0812">Transmembrane</keyword>
<feature type="transmembrane region" description="Helical" evidence="10">
    <location>
        <begin position="443"/>
        <end position="467"/>
    </location>
</feature>
<dbReference type="FunFam" id="3.40.50.300:FF:000335">
    <property type="entry name" value="ATP binding cassette subfamily A member 5"/>
    <property type="match status" value="1"/>
</dbReference>
<dbReference type="GO" id="GO:0005319">
    <property type="term" value="F:lipid transporter activity"/>
    <property type="evidence" value="ECO:0007669"/>
    <property type="project" value="TreeGrafter"/>
</dbReference>
<dbReference type="AlphaFoldDB" id="A0AA88GZ13"/>
<accession>A0AA88GZ13</accession>
<feature type="region of interest" description="Disordered" evidence="9">
    <location>
        <begin position="1"/>
        <end position="40"/>
    </location>
</feature>
<dbReference type="Proteomes" id="UP000816034">
    <property type="component" value="Unassembled WGS sequence"/>
</dbReference>
<evidence type="ECO:0000259" key="11">
    <source>
        <dbReference type="PROSITE" id="PS50893"/>
    </source>
</evidence>
<reference evidence="12 13" key="1">
    <citation type="journal article" date="2018" name="BMC Genomics">
        <title>The genome of Naegleria lovaniensis, the basis for a comparative approach to unravel pathogenicity factors of the human pathogenic amoeba N. fowleri.</title>
        <authorList>
            <person name="Liechti N."/>
            <person name="Schurch N."/>
            <person name="Bruggmann R."/>
            <person name="Wittwer M."/>
        </authorList>
    </citation>
    <scope>NUCLEOTIDE SEQUENCE [LARGE SCALE GENOMIC DNA]</scope>
    <source>
        <strain evidence="12 13">ATCC 30569</strain>
    </source>
</reference>
<dbReference type="InterPro" id="IPR003593">
    <property type="entry name" value="AAA+_ATPase"/>
</dbReference>
<name>A0AA88GZ13_NAELO</name>
<dbReference type="PROSITE" id="PS50893">
    <property type="entry name" value="ABC_TRANSPORTER_2"/>
    <property type="match status" value="1"/>
</dbReference>
<feature type="domain" description="ABC transporter" evidence="11">
    <location>
        <begin position="655"/>
        <end position="881"/>
    </location>
</feature>
<dbReference type="InterPro" id="IPR026082">
    <property type="entry name" value="ABCA"/>
</dbReference>
<dbReference type="InterPro" id="IPR017871">
    <property type="entry name" value="ABC_transporter-like_CS"/>
</dbReference>
<dbReference type="Pfam" id="PF00005">
    <property type="entry name" value="ABC_tran"/>
    <property type="match status" value="1"/>
</dbReference>
<evidence type="ECO:0000313" key="13">
    <source>
        <dbReference type="Proteomes" id="UP000816034"/>
    </source>
</evidence>
<feature type="transmembrane region" description="Helical" evidence="10">
    <location>
        <begin position="479"/>
        <end position="496"/>
    </location>
</feature>
<feature type="transmembrane region" description="Helical" evidence="10">
    <location>
        <begin position="149"/>
        <end position="170"/>
    </location>
</feature>
<evidence type="ECO:0000256" key="1">
    <source>
        <dbReference type="ARBA" id="ARBA00004141"/>
    </source>
</evidence>
<dbReference type="CDD" id="cd03263">
    <property type="entry name" value="ABC_subfamily_A"/>
    <property type="match status" value="1"/>
</dbReference>
<evidence type="ECO:0000256" key="4">
    <source>
        <dbReference type="ARBA" id="ARBA00022692"/>
    </source>
</evidence>
<evidence type="ECO:0000256" key="9">
    <source>
        <dbReference type="SAM" id="MobiDB-lite"/>
    </source>
</evidence>
<evidence type="ECO:0000256" key="10">
    <source>
        <dbReference type="SAM" id="Phobius"/>
    </source>
</evidence>
<evidence type="ECO:0000256" key="6">
    <source>
        <dbReference type="ARBA" id="ARBA00022840"/>
    </source>
</evidence>
<dbReference type="InterPro" id="IPR013525">
    <property type="entry name" value="ABC2_TM"/>
</dbReference>
<dbReference type="EMBL" id="PYSW02000009">
    <property type="protein sequence ID" value="KAG2388596.1"/>
    <property type="molecule type" value="Genomic_DNA"/>
</dbReference>
<dbReference type="PROSITE" id="PS00211">
    <property type="entry name" value="ABC_TRANSPORTER_1"/>
    <property type="match status" value="1"/>
</dbReference>
<dbReference type="Pfam" id="PF12698">
    <property type="entry name" value="ABC2_membrane_3"/>
    <property type="match status" value="1"/>
</dbReference>
<comment type="similarity">
    <text evidence="2">Belongs to the ABC transporter superfamily. ABCA family.</text>
</comment>
<feature type="transmembrane region" description="Helical" evidence="10">
    <location>
        <begin position="365"/>
        <end position="384"/>
    </location>
</feature>
<dbReference type="SUPFAM" id="SSF52540">
    <property type="entry name" value="P-loop containing nucleoside triphosphate hydrolases"/>
    <property type="match status" value="1"/>
</dbReference>
<evidence type="ECO:0000256" key="5">
    <source>
        <dbReference type="ARBA" id="ARBA00022741"/>
    </source>
</evidence>
<feature type="transmembrane region" description="Helical" evidence="10">
    <location>
        <begin position="549"/>
        <end position="570"/>
    </location>
</feature>
<dbReference type="InterPro" id="IPR003439">
    <property type="entry name" value="ABC_transporter-like_ATP-bd"/>
</dbReference>
<evidence type="ECO:0000256" key="7">
    <source>
        <dbReference type="ARBA" id="ARBA00022989"/>
    </source>
</evidence>
<comment type="caution">
    <text evidence="12">The sequence shown here is derived from an EMBL/GenBank/DDBJ whole genome shotgun (WGS) entry which is preliminary data.</text>
</comment>
<feature type="transmembrane region" description="Helical" evidence="10">
    <location>
        <begin position="502"/>
        <end position="528"/>
    </location>
</feature>
<keyword evidence="8 10" id="KW-0472">Membrane</keyword>
<dbReference type="SMART" id="SM00382">
    <property type="entry name" value="AAA"/>
    <property type="match status" value="1"/>
</dbReference>
<keyword evidence="7 10" id="KW-1133">Transmembrane helix</keyword>
<proteinExistence type="inferred from homology"/>
<dbReference type="GO" id="GO:0016887">
    <property type="term" value="F:ATP hydrolysis activity"/>
    <property type="evidence" value="ECO:0007669"/>
    <property type="project" value="InterPro"/>
</dbReference>
<comment type="subcellular location">
    <subcellularLocation>
        <location evidence="1">Membrane</location>
        <topology evidence="1">Multi-pass membrane protein</topology>
    </subcellularLocation>
</comment>
<dbReference type="GeneID" id="68092497"/>
<dbReference type="GO" id="GO:0005524">
    <property type="term" value="F:ATP binding"/>
    <property type="evidence" value="ECO:0007669"/>
    <property type="project" value="UniProtKB-KW"/>
</dbReference>
<dbReference type="PANTHER" id="PTHR19229:SF250">
    <property type="entry name" value="ABC TRANSPORTER DOMAIN-CONTAINING PROTEIN-RELATED"/>
    <property type="match status" value="1"/>
</dbReference>
<keyword evidence="13" id="KW-1185">Reference proteome</keyword>
<keyword evidence="3" id="KW-0813">Transport</keyword>